<evidence type="ECO:0000313" key="2">
    <source>
        <dbReference type="EMBL" id="ORZ19312.1"/>
    </source>
</evidence>
<feature type="compositionally biased region" description="Polar residues" evidence="1">
    <location>
        <begin position="594"/>
        <end position="604"/>
    </location>
</feature>
<feature type="compositionally biased region" description="Low complexity" evidence="1">
    <location>
        <begin position="582"/>
        <end position="593"/>
    </location>
</feature>
<dbReference type="AlphaFoldDB" id="A0A1X2IMQ5"/>
<name>A0A1X2IMQ5_9FUNG</name>
<evidence type="ECO:0000313" key="3">
    <source>
        <dbReference type="Proteomes" id="UP000193560"/>
    </source>
</evidence>
<reference evidence="2 3" key="1">
    <citation type="submission" date="2016-07" db="EMBL/GenBank/DDBJ databases">
        <title>Pervasive Adenine N6-methylation of Active Genes in Fungi.</title>
        <authorList>
            <consortium name="DOE Joint Genome Institute"/>
            <person name="Mondo S.J."/>
            <person name="Dannebaum R.O."/>
            <person name="Kuo R.C."/>
            <person name="Labutti K."/>
            <person name="Haridas S."/>
            <person name="Kuo A."/>
            <person name="Salamov A."/>
            <person name="Ahrendt S.R."/>
            <person name="Lipzen A."/>
            <person name="Sullivan W."/>
            <person name="Andreopoulos W.B."/>
            <person name="Clum A."/>
            <person name="Lindquist E."/>
            <person name="Daum C."/>
            <person name="Ramamoorthy G.K."/>
            <person name="Gryganskyi A."/>
            <person name="Culley D."/>
            <person name="Magnuson J.K."/>
            <person name="James T.Y."/>
            <person name="O'Malley M.A."/>
            <person name="Stajich J.E."/>
            <person name="Spatafora J.W."/>
            <person name="Visel A."/>
            <person name="Grigoriev I.V."/>
        </authorList>
    </citation>
    <scope>NUCLEOTIDE SEQUENCE [LARGE SCALE GENOMIC DNA]</scope>
    <source>
        <strain evidence="2 3">NRRL 1336</strain>
    </source>
</reference>
<dbReference type="OrthoDB" id="2504266at2759"/>
<dbReference type="EMBL" id="MCGE01000007">
    <property type="protein sequence ID" value="ORZ19312.1"/>
    <property type="molecule type" value="Genomic_DNA"/>
</dbReference>
<feature type="region of interest" description="Disordered" evidence="1">
    <location>
        <begin position="270"/>
        <end position="426"/>
    </location>
</feature>
<evidence type="ECO:0000256" key="1">
    <source>
        <dbReference type="SAM" id="MobiDB-lite"/>
    </source>
</evidence>
<feature type="compositionally biased region" description="Polar residues" evidence="1">
    <location>
        <begin position="85"/>
        <end position="103"/>
    </location>
</feature>
<feature type="region of interest" description="Disordered" evidence="1">
    <location>
        <begin position="78"/>
        <end position="110"/>
    </location>
</feature>
<comment type="caution">
    <text evidence="2">The sequence shown here is derived from an EMBL/GenBank/DDBJ whole genome shotgun (WGS) entry which is preliminary data.</text>
</comment>
<protein>
    <submittedName>
        <fullName evidence="2">Uncharacterized protein</fullName>
    </submittedName>
</protein>
<feature type="compositionally biased region" description="Polar residues" evidence="1">
    <location>
        <begin position="357"/>
        <end position="399"/>
    </location>
</feature>
<feature type="compositionally biased region" description="Low complexity" evidence="1">
    <location>
        <begin position="407"/>
        <end position="424"/>
    </location>
</feature>
<feature type="region of interest" description="Disordered" evidence="1">
    <location>
        <begin position="560"/>
        <end position="604"/>
    </location>
</feature>
<dbReference type="STRING" id="90262.A0A1X2IMQ5"/>
<feature type="compositionally biased region" description="Basic and acidic residues" evidence="1">
    <location>
        <begin position="8"/>
        <end position="18"/>
    </location>
</feature>
<keyword evidence="3" id="KW-1185">Reference proteome</keyword>
<accession>A0A1X2IMQ5</accession>
<sequence length="604" mass="65601">MNSSIGGGRREFNRDQRIGNRISQMNYNGMDRNGQDQVPEWMDYNPTDTKKTTIADDKVECHGDFINDLEAWKSNMKKKEGLESAPQTQTSIEASLQPSQNNDNDGKDSMDKIMDLASLDLTPSSTPLASPMSSIFNSSITPSELPTKRGSRFAKFFAKREEVSQTSSTATSPSANEERSTNHHQPRSINVNDLFQTPGGLPSAEAEPDQILARNGSSTNHLPDQQAPPNVCMLSEEDLLQSMGAKKSVTSPEQANQNAIGFNKVLQILSQPKPTAPGSPSSDTNAISSPKTGRVQNIEKQQANHPNEKAASPVDSPNESQRPTLNSETPSPSTSNAQISPAATKPKKVSQLFGGNLPTSVLRQMSARSEGRSPSISSNKSGHSGRFNSTAPNSQNGSPLSGHASPSSLHMSSTTQQQQQAHSSPIRTLHSYAQANTSRPHQSDLGLEGRPMMNNDMMMMNAAAHRMVPPPHMLQNGEPGMPPHPSLHHPLQHHHQGDGMNRMMSPPPSFNQQQTLSDRSYMSPHHQPLPPAMMGMPGQHPMMSPHLPMHLQGGPVHGMRPPPPPPPFMQQPPPPAPPLMPGMPQSMGMPQHMYTSKAQGWNSQ</sequence>
<gene>
    <name evidence="2" type="ORF">BCR42DRAFT_409561</name>
</gene>
<proteinExistence type="predicted"/>
<organism evidence="2 3">
    <name type="scientific">Absidia repens</name>
    <dbReference type="NCBI Taxonomy" id="90262"/>
    <lineage>
        <taxon>Eukaryota</taxon>
        <taxon>Fungi</taxon>
        <taxon>Fungi incertae sedis</taxon>
        <taxon>Mucoromycota</taxon>
        <taxon>Mucoromycotina</taxon>
        <taxon>Mucoromycetes</taxon>
        <taxon>Mucorales</taxon>
        <taxon>Cunninghamellaceae</taxon>
        <taxon>Absidia</taxon>
    </lineage>
</organism>
<feature type="compositionally biased region" description="Pro residues" evidence="1">
    <location>
        <begin position="560"/>
        <end position="581"/>
    </location>
</feature>
<feature type="region of interest" description="Disordered" evidence="1">
    <location>
        <begin position="1"/>
        <end position="37"/>
    </location>
</feature>
<dbReference type="Proteomes" id="UP000193560">
    <property type="component" value="Unassembled WGS sequence"/>
</dbReference>
<feature type="compositionally biased region" description="Polar residues" evidence="1">
    <location>
        <begin position="315"/>
        <end position="341"/>
    </location>
</feature>
<feature type="region of interest" description="Disordered" evidence="1">
    <location>
        <begin position="159"/>
        <end position="206"/>
    </location>
</feature>
<feature type="compositionally biased region" description="Low complexity" evidence="1">
    <location>
        <begin position="164"/>
        <end position="175"/>
    </location>
</feature>
<feature type="compositionally biased region" description="Polar residues" evidence="1">
    <location>
        <begin position="270"/>
        <end position="305"/>
    </location>
</feature>